<dbReference type="AlphaFoldDB" id="A0AA41Q1V3"/>
<dbReference type="InterPro" id="IPR050580">
    <property type="entry name" value="2H_phosphoesterase_YjcG-like"/>
</dbReference>
<gene>
    <name evidence="1" type="ORF">LZ495_22725</name>
</gene>
<comment type="caution">
    <text evidence="1">The sequence shown here is derived from an EMBL/GenBank/DDBJ whole genome shotgun (WGS) entry which is preliminary data.</text>
</comment>
<dbReference type="InterPro" id="IPR009097">
    <property type="entry name" value="Cyclic_Pdiesterase"/>
</dbReference>
<evidence type="ECO:0000313" key="2">
    <source>
        <dbReference type="Proteomes" id="UP001165378"/>
    </source>
</evidence>
<dbReference type="Gene3D" id="3.90.1140.10">
    <property type="entry name" value="Cyclic phosphodiesterase"/>
    <property type="match status" value="1"/>
</dbReference>
<keyword evidence="1" id="KW-0436">Ligase</keyword>
<name>A0AA41Q1V3_9ACTN</name>
<proteinExistence type="predicted"/>
<dbReference type="GO" id="GO:0016874">
    <property type="term" value="F:ligase activity"/>
    <property type="evidence" value="ECO:0007669"/>
    <property type="project" value="UniProtKB-KW"/>
</dbReference>
<dbReference type="PANTHER" id="PTHR40037:SF1">
    <property type="entry name" value="PHOSPHOESTERASE SAOUHSC_00951-RELATED"/>
    <property type="match status" value="1"/>
</dbReference>
<organism evidence="1 2">
    <name type="scientific">Yinghuangia soli</name>
    <dbReference type="NCBI Taxonomy" id="2908204"/>
    <lineage>
        <taxon>Bacteria</taxon>
        <taxon>Bacillati</taxon>
        <taxon>Actinomycetota</taxon>
        <taxon>Actinomycetes</taxon>
        <taxon>Kitasatosporales</taxon>
        <taxon>Streptomycetaceae</taxon>
        <taxon>Yinghuangia</taxon>
    </lineage>
</organism>
<protein>
    <submittedName>
        <fullName evidence="1">2'-5' RNA ligase family protein</fullName>
    </submittedName>
</protein>
<dbReference type="RefSeq" id="WP_235054689.1">
    <property type="nucleotide sequence ID" value="NZ_JAKFHA010000014.1"/>
</dbReference>
<sequence length="170" mass="18821">MRTIGVSLAIPEPWGGQLQAWRASFGDPLARAIPTHVTLLPPTEVEDASLDAIEAHLLGVAARERAFPMILRGTGTFRPTSPVVFIQVARGIPDCERLEQAVRSGPLLRGLHFPYHPHVTVAHHLPDPVLDRAFDKLSGYEASFEVRGFSLYEHGDDEVWRPRRAFPFGG</sequence>
<dbReference type="PANTHER" id="PTHR40037">
    <property type="entry name" value="PHOSPHOESTERASE YJCG-RELATED"/>
    <property type="match status" value="1"/>
</dbReference>
<dbReference type="Proteomes" id="UP001165378">
    <property type="component" value="Unassembled WGS sequence"/>
</dbReference>
<keyword evidence="2" id="KW-1185">Reference proteome</keyword>
<dbReference type="SUPFAM" id="SSF55144">
    <property type="entry name" value="LigT-like"/>
    <property type="match status" value="1"/>
</dbReference>
<accession>A0AA41Q1V3</accession>
<dbReference type="Pfam" id="PF13563">
    <property type="entry name" value="2_5_RNA_ligase2"/>
    <property type="match status" value="1"/>
</dbReference>
<reference evidence="1" key="1">
    <citation type="submission" date="2022-01" db="EMBL/GenBank/DDBJ databases">
        <title>Genome-Based Taxonomic Classification of the Phylum Actinobacteria.</title>
        <authorList>
            <person name="Gao Y."/>
        </authorList>
    </citation>
    <scope>NUCLEOTIDE SEQUENCE</scope>
    <source>
        <strain evidence="1">KLBMP 8922</strain>
    </source>
</reference>
<dbReference type="EMBL" id="JAKFHA010000014">
    <property type="protein sequence ID" value="MCF2530014.1"/>
    <property type="molecule type" value="Genomic_DNA"/>
</dbReference>
<evidence type="ECO:0000313" key="1">
    <source>
        <dbReference type="EMBL" id="MCF2530014.1"/>
    </source>
</evidence>